<dbReference type="GO" id="GO:0016829">
    <property type="term" value="F:lyase activity"/>
    <property type="evidence" value="ECO:0007669"/>
    <property type="project" value="UniProtKB-KW"/>
</dbReference>
<dbReference type="InterPro" id="IPR036754">
    <property type="entry name" value="YbaK/aa-tRNA-synt-asso_dom_sf"/>
</dbReference>
<dbReference type="GO" id="GO:0006412">
    <property type="term" value="P:translation"/>
    <property type="evidence" value="ECO:0007669"/>
    <property type="project" value="UniProtKB-KW"/>
</dbReference>
<evidence type="ECO:0000256" key="4">
    <source>
        <dbReference type="PIRNR" id="PIRNR006181"/>
    </source>
</evidence>
<sequence length="158" mass="17684">MKIVKTNAMRILDKEKVHYRVLSYTADDGKIDGLSVAYKINKEAKMVYKTLISQSTSGSYYVYIIPVELELDLKKAAKAVGEKKIEMIPVKDIMKVSGYIRGGCSPIGMKKRYPTCVDESIRNLETIIISGGKIGAQIEMNIEDFIKVTNAQVDQLTK</sequence>
<dbReference type="Gene3D" id="3.90.960.10">
    <property type="entry name" value="YbaK/aminoacyl-tRNA synthetase-associated domain"/>
    <property type="match status" value="1"/>
</dbReference>
<name>A0A8E2IA44_9BACI</name>
<dbReference type="NCBIfam" id="TIGR00011">
    <property type="entry name" value="YbaK_EbsC"/>
    <property type="match status" value="1"/>
</dbReference>
<proteinExistence type="inferred from homology"/>
<protein>
    <recommendedName>
        <fullName evidence="4">Cys-tRNA(Pro)/Cys-tRNA(Cys) deacylase</fullName>
        <ecNumber evidence="4">4.2.-.-</ecNumber>
    </recommendedName>
</protein>
<dbReference type="CDD" id="cd00002">
    <property type="entry name" value="YbaK_deacylase"/>
    <property type="match status" value="1"/>
</dbReference>
<dbReference type="InterPro" id="IPR007214">
    <property type="entry name" value="YbaK/aa-tRNA-synth-assoc-dom"/>
</dbReference>
<keyword evidence="2 4" id="KW-0648">Protein biosynthesis</keyword>
<dbReference type="PANTHER" id="PTHR30411">
    <property type="entry name" value="CYTOPLASMIC PROTEIN"/>
    <property type="match status" value="1"/>
</dbReference>
<dbReference type="Proteomes" id="UP000189761">
    <property type="component" value="Unassembled WGS sequence"/>
</dbReference>
<evidence type="ECO:0000313" key="7">
    <source>
        <dbReference type="Proteomes" id="UP000189761"/>
    </source>
</evidence>
<dbReference type="EC" id="4.2.-.-" evidence="4"/>
<evidence type="ECO:0000256" key="3">
    <source>
        <dbReference type="ARBA" id="ARBA00023239"/>
    </source>
</evidence>
<accession>A0A8E2IA44</accession>
<dbReference type="AlphaFoldDB" id="A0A8E2IA44"/>
<organism evidence="6 7">
    <name type="scientific">Heyndrickxia oleronia</name>
    <dbReference type="NCBI Taxonomy" id="38875"/>
    <lineage>
        <taxon>Bacteria</taxon>
        <taxon>Bacillati</taxon>
        <taxon>Bacillota</taxon>
        <taxon>Bacilli</taxon>
        <taxon>Bacillales</taxon>
        <taxon>Bacillaceae</taxon>
        <taxon>Heyndrickxia</taxon>
    </lineage>
</organism>
<dbReference type="EMBL" id="MTLA01000351">
    <property type="protein sequence ID" value="OOP66211.1"/>
    <property type="molecule type" value="Genomic_DNA"/>
</dbReference>
<comment type="similarity">
    <text evidence="1 4">Belongs to the prolyl-tRNA editing family. YbaK/EbsC subfamily.</text>
</comment>
<dbReference type="Pfam" id="PF04073">
    <property type="entry name" value="tRNA_edit"/>
    <property type="match status" value="1"/>
</dbReference>
<evidence type="ECO:0000256" key="1">
    <source>
        <dbReference type="ARBA" id="ARBA00009798"/>
    </source>
</evidence>
<keyword evidence="7" id="KW-1185">Reference proteome</keyword>
<dbReference type="SUPFAM" id="SSF55826">
    <property type="entry name" value="YbaK/ProRS associated domain"/>
    <property type="match status" value="1"/>
</dbReference>
<keyword evidence="3 4" id="KW-0456">Lyase</keyword>
<dbReference type="GO" id="GO:0002161">
    <property type="term" value="F:aminoacyl-tRNA deacylase activity"/>
    <property type="evidence" value="ECO:0007669"/>
    <property type="project" value="InterPro"/>
</dbReference>
<dbReference type="InterPro" id="IPR004369">
    <property type="entry name" value="Prolyl-tRNA_editing_YbaK/EbsC"/>
</dbReference>
<dbReference type="PANTHER" id="PTHR30411:SF0">
    <property type="entry name" value="CYS-TRNA(PRO)_CYS-TRNA(CYS) DEACYLASE YBAK"/>
    <property type="match status" value="1"/>
</dbReference>
<reference evidence="6 7" key="1">
    <citation type="submission" date="2017-01" db="EMBL/GenBank/DDBJ databases">
        <title>Draft genome sequence of Bacillus oleronius.</title>
        <authorList>
            <person name="Allam M."/>
        </authorList>
    </citation>
    <scope>NUCLEOTIDE SEQUENCE [LARGE SCALE GENOMIC DNA]</scope>
    <source>
        <strain evidence="6 7">DSM 9356</strain>
    </source>
</reference>
<comment type="caution">
    <text evidence="6">The sequence shown here is derived from an EMBL/GenBank/DDBJ whole genome shotgun (WGS) entry which is preliminary data.</text>
</comment>
<evidence type="ECO:0000256" key="2">
    <source>
        <dbReference type="ARBA" id="ARBA00022917"/>
    </source>
</evidence>
<dbReference type="PIRSF" id="PIRSF006181">
    <property type="entry name" value="EbsC_YbaK"/>
    <property type="match status" value="1"/>
</dbReference>
<feature type="domain" description="YbaK/aminoacyl-tRNA synthetase-associated" evidence="5">
    <location>
        <begin position="39"/>
        <end position="147"/>
    </location>
</feature>
<gene>
    <name evidence="6" type="ORF">BWZ43_22190</name>
</gene>
<evidence type="ECO:0000259" key="5">
    <source>
        <dbReference type="Pfam" id="PF04073"/>
    </source>
</evidence>
<dbReference type="RefSeq" id="WP_078111230.1">
    <property type="nucleotide sequence ID" value="NZ_MTLA01000351.1"/>
</dbReference>
<evidence type="ECO:0000313" key="6">
    <source>
        <dbReference type="EMBL" id="OOP66211.1"/>
    </source>
</evidence>